<accession>A0A9D2GFR8</accession>
<feature type="transmembrane region" description="Helical" evidence="1">
    <location>
        <begin position="70"/>
        <end position="89"/>
    </location>
</feature>
<sequence>MDQQIMEELRLAGAGFAVGLRLMAVYDGLRILRIFVPHHGAAVGAEDFFYWMYSGFTVFGLLYRGNDGILRFYIIAAAAAGMILWDRAVSRKVIGVLQKCRKSLKMKFKKHKKLVSK</sequence>
<evidence type="ECO:0000313" key="3">
    <source>
        <dbReference type="Proteomes" id="UP000824101"/>
    </source>
</evidence>
<evidence type="ECO:0000313" key="2">
    <source>
        <dbReference type="EMBL" id="HIZ78348.1"/>
    </source>
</evidence>
<keyword evidence="1" id="KW-0812">Transmembrane</keyword>
<dbReference type="Pfam" id="PF09578">
    <property type="entry name" value="Spore_YabQ"/>
    <property type="match status" value="1"/>
</dbReference>
<reference evidence="2" key="1">
    <citation type="journal article" date="2021" name="PeerJ">
        <title>Extensive microbial diversity within the chicken gut microbiome revealed by metagenomics and culture.</title>
        <authorList>
            <person name="Gilroy R."/>
            <person name="Ravi A."/>
            <person name="Getino M."/>
            <person name="Pursley I."/>
            <person name="Horton D.L."/>
            <person name="Alikhan N.F."/>
            <person name="Baker D."/>
            <person name="Gharbi K."/>
            <person name="Hall N."/>
            <person name="Watson M."/>
            <person name="Adriaenssens E.M."/>
            <person name="Foster-Nyarko E."/>
            <person name="Jarju S."/>
            <person name="Secka A."/>
            <person name="Antonio M."/>
            <person name="Oren A."/>
            <person name="Chaudhuri R.R."/>
            <person name="La Ragione R."/>
            <person name="Hildebrand F."/>
            <person name="Pallen M.J."/>
        </authorList>
    </citation>
    <scope>NUCLEOTIDE SEQUENCE</scope>
    <source>
        <strain evidence="2">ChiBcec1-1093</strain>
    </source>
</reference>
<protein>
    <submittedName>
        <fullName evidence="2">Spore cortex biosynthesis protein YabQ</fullName>
    </submittedName>
</protein>
<reference evidence="2" key="2">
    <citation type="submission" date="2021-04" db="EMBL/GenBank/DDBJ databases">
        <authorList>
            <person name="Gilroy R."/>
        </authorList>
    </citation>
    <scope>NUCLEOTIDE SEQUENCE</scope>
    <source>
        <strain evidence="2">ChiBcec1-1093</strain>
    </source>
</reference>
<dbReference type="NCBIfam" id="TIGR02893">
    <property type="entry name" value="spore_yabQ"/>
    <property type="match status" value="1"/>
</dbReference>
<organism evidence="2 3">
    <name type="scientific">Candidatus Lachnoclostridium stercorigallinarum</name>
    <dbReference type="NCBI Taxonomy" id="2838634"/>
    <lineage>
        <taxon>Bacteria</taxon>
        <taxon>Bacillati</taxon>
        <taxon>Bacillota</taxon>
        <taxon>Clostridia</taxon>
        <taxon>Lachnospirales</taxon>
        <taxon>Lachnospiraceae</taxon>
    </lineage>
</organism>
<proteinExistence type="predicted"/>
<keyword evidence="1" id="KW-0472">Membrane</keyword>
<dbReference type="EMBL" id="DXBC01000017">
    <property type="protein sequence ID" value="HIZ78348.1"/>
    <property type="molecule type" value="Genomic_DNA"/>
</dbReference>
<evidence type="ECO:0000256" key="1">
    <source>
        <dbReference type="SAM" id="Phobius"/>
    </source>
</evidence>
<name>A0A9D2GFR8_9FIRM</name>
<keyword evidence="1" id="KW-1133">Transmembrane helix</keyword>
<dbReference type="InterPro" id="IPR019074">
    <property type="entry name" value="YabQ"/>
</dbReference>
<dbReference type="Proteomes" id="UP000824101">
    <property type="component" value="Unassembled WGS sequence"/>
</dbReference>
<gene>
    <name evidence="2" type="ORF">IAA17_00945</name>
</gene>
<dbReference type="AlphaFoldDB" id="A0A9D2GFR8"/>
<comment type="caution">
    <text evidence="2">The sequence shown here is derived from an EMBL/GenBank/DDBJ whole genome shotgun (WGS) entry which is preliminary data.</text>
</comment>